<evidence type="ECO:0000259" key="2">
    <source>
        <dbReference type="Pfam" id="PF14024"/>
    </source>
</evidence>
<dbReference type="KEGG" id="agv:OJF2_63660"/>
<dbReference type="RefSeq" id="WP_148597294.1">
    <property type="nucleotide sequence ID" value="NZ_CP042997.1"/>
</dbReference>
<evidence type="ECO:0000256" key="1">
    <source>
        <dbReference type="SAM" id="Phobius"/>
    </source>
</evidence>
<protein>
    <recommendedName>
        <fullName evidence="2">DUF4240 domain-containing protein</fullName>
    </recommendedName>
</protein>
<evidence type="ECO:0000313" key="4">
    <source>
        <dbReference type="Proteomes" id="UP000324233"/>
    </source>
</evidence>
<dbReference type="AlphaFoldDB" id="A0A5B9WCJ6"/>
<reference evidence="3 4" key="1">
    <citation type="submission" date="2019-08" db="EMBL/GenBank/DDBJ databases">
        <title>Deep-cultivation of Planctomycetes and their phenomic and genomic characterization uncovers novel biology.</title>
        <authorList>
            <person name="Wiegand S."/>
            <person name="Jogler M."/>
            <person name="Boedeker C."/>
            <person name="Pinto D."/>
            <person name="Vollmers J."/>
            <person name="Rivas-Marin E."/>
            <person name="Kohn T."/>
            <person name="Peeters S.H."/>
            <person name="Heuer A."/>
            <person name="Rast P."/>
            <person name="Oberbeckmann S."/>
            <person name="Bunk B."/>
            <person name="Jeske O."/>
            <person name="Meyerdierks A."/>
            <person name="Storesund J.E."/>
            <person name="Kallscheuer N."/>
            <person name="Luecker S."/>
            <person name="Lage O.M."/>
            <person name="Pohl T."/>
            <person name="Merkel B.J."/>
            <person name="Hornburger P."/>
            <person name="Mueller R.-W."/>
            <person name="Bruemmer F."/>
            <person name="Labrenz M."/>
            <person name="Spormann A.M."/>
            <person name="Op den Camp H."/>
            <person name="Overmann J."/>
            <person name="Amann R."/>
            <person name="Jetten M.S.M."/>
            <person name="Mascher T."/>
            <person name="Medema M.H."/>
            <person name="Devos D.P."/>
            <person name="Kaster A.-K."/>
            <person name="Ovreas L."/>
            <person name="Rohde M."/>
            <person name="Galperin M.Y."/>
            <person name="Jogler C."/>
        </authorList>
    </citation>
    <scope>NUCLEOTIDE SEQUENCE [LARGE SCALE GENOMIC DNA]</scope>
    <source>
        <strain evidence="3 4">OJF2</strain>
    </source>
</reference>
<evidence type="ECO:0000313" key="3">
    <source>
        <dbReference type="EMBL" id="QEH37775.1"/>
    </source>
</evidence>
<dbReference type="Proteomes" id="UP000324233">
    <property type="component" value="Chromosome"/>
</dbReference>
<gene>
    <name evidence="3" type="ORF">OJF2_63660</name>
</gene>
<keyword evidence="1" id="KW-0812">Transmembrane</keyword>
<proteinExistence type="predicted"/>
<feature type="transmembrane region" description="Helical" evidence="1">
    <location>
        <begin position="6"/>
        <end position="25"/>
    </location>
</feature>
<sequence>MLRHASFVMAGLAAVGLLVGIGMAIRAHIRRAGRLAAPPGEGPGPIRLGSVPARTDDVGAASRSWRMLRWLLALPLLVPIAALVFLVIAIALLAWFAAVFLIHRAYWLRWKLLGIPMPYRRQWESDADDRFWSIIEADGGSIRDEPEQQLEAIRSRLRQKRPGYADLAEFRAHLARRMADACTADLRAACLLIHGRDSEEDFANFRAWLVARGESIYRAALLDADSLADVVEPYRDDCRLAGLRAVAEEVLREVANDGFFQGPAAIPPATMECGWDFGDPEQVSRRLPRLAALYLA</sequence>
<dbReference type="InterPro" id="IPR025334">
    <property type="entry name" value="DUF4240"/>
</dbReference>
<accession>A0A5B9WCJ6</accession>
<keyword evidence="1" id="KW-1133">Transmembrane helix</keyword>
<organism evidence="3 4">
    <name type="scientific">Aquisphaera giovannonii</name>
    <dbReference type="NCBI Taxonomy" id="406548"/>
    <lineage>
        <taxon>Bacteria</taxon>
        <taxon>Pseudomonadati</taxon>
        <taxon>Planctomycetota</taxon>
        <taxon>Planctomycetia</taxon>
        <taxon>Isosphaerales</taxon>
        <taxon>Isosphaeraceae</taxon>
        <taxon>Aquisphaera</taxon>
    </lineage>
</organism>
<keyword evidence="4" id="KW-1185">Reference proteome</keyword>
<feature type="domain" description="DUF4240" evidence="2">
    <location>
        <begin position="129"/>
        <end position="249"/>
    </location>
</feature>
<dbReference type="OrthoDB" id="6200718at2"/>
<dbReference type="Pfam" id="PF14024">
    <property type="entry name" value="DUF4240"/>
    <property type="match status" value="1"/>
</dbReference>
<feature type="transmembrane region" description="Helical" evidence="1">
    <location>
        <begin position="70"/>
        <end position="102"/>
    </location>
</feature>
<keyword evidence="1" id="KW-0472">Membrane</keyword>
<dbReference type="EMBL" id="CP042997">
    <property type="protein sequence ID" value="QEH37775.1"/>
    <property type="molecule type" value="Genomic_DNA"/>
</dbReference>
<name>A0A5B9WCJ6_9BACT</name>